<gene>
    <name evidence="1" type="ORF">FRC0190_01305</name>
</gene>
<evidence type="ECO:0000313" key="2">
    <source>
        <dbReference type="Proteomes" id="UP000423525"/>
    </source>
</evidence>
<dbReference type="Proteomes" id="UP000423525">
    <property type="component" value="Chromosome"/>
</dbReference>
<reference evidence="1 2" key="1">
    <citation type="submission" date="2019-11" db="EMBL/GenBank/DDBJ databases">
        <authorList>
            <person name="Brisse S."/>
        </authorList>
    </citation>
    <scope>NUCLEOTIDE SEQUENCE [LARGE SCALE GENOMIC DNA]</scope>
    <source>
        <strain evidence="1">FRC0190</strain>
    </source>
</reference>
<organism evidence="1 2">
    <name type="scientific">Corynebacterium rouxii</name>
    <dbReference type="NCBI Taxonomy" id="2719119"/>
    <lineage>
        <taxon>Bacteria</taxon>
        <taxon>Bacillati</taxon>
        <taxon>Actinomycetota</taxon>
        <taxon>Actinomycetes</taxon>
        <taxon>Mycobacteriales</taxon>
        <taxon>Corynebacteriaceae</taxon>
        <taxon>Corynebacterium</taxon>
    </lineage>
</organism>
<dbReference type="RefSeq" id="WP_155872924.1">
    <property type="nucleotide sequence ID" value="NZ_CP168248.1"/>
</dbReference>
<protein>
    <submittedName>
        <fullName evidence="1">Uncharacterized protein</fullName>
    </submittedName>
</protein>
<dbReference type="AlphaFoldDB" id="A0A6I8MBN1"/>
<dbReference type="EMBL" id="LR738855">
    <property type="protein sequence ID" value="VZH85340.1"/>
    <property type="molecule type" value="Genomic_DNA"/>
</dbReference>
<proteinExistence type="predicted"/>
<name>A0A6I8MBN1_9CORY</name>
<accession>A0A6I8MBN1</accession>
<sequence>MALVPENASMVEYMVTNATLHNIRQEILNGRPSGLVIDQAINEVIEKGIDAGVSKK</sequence>
<dbReference type="KEGG" id="crf:FRC0190_01305"/>
<evidence type="ECO:0000313" key="1">
    <source>
        <dbReference type="EMBL" id="VZH85340.1"/>
    </source>
</evidence>